<gene>
    <name evidence="1" type="ORF">H4684_003883</name>
</gene>
<organism evidence="1 2">
    <name type="scientific">Desulfomicrobium macestii</name>
    <dbReference type="NCBI Taxonomy" id="90731"/>
    <lineage>
        <taxon>Bacteria</taxon>
        <taxon>Pseudomonadati</taxon>
        <taxon>Thermodesulfobacteriota</taxon>
        <taxon>Desulfovibrionia</taxon>
        <taxon>Desulfovibrionales</taxon>
        <taxon>Desulfomicrobiaceae</taxon>
        <taxon>Desulfomicrobium</taxon>
    </lineage>
</organism>
<evidence type="ECO:0008006" key="3">
    <source>
        <dbReference type="Google" id="ProtNLM"/>
    </source>
</evidence>
<accession>A0ABR9H907</accession>
<dbReference type="RefSeq" id="WP_192624963.1">
    <property type="nucleotide sequence ID" value="NZ_JADBGG010000049.1"/>
</dbReference>
<dbReference type="Pfam" id="PF13481">
    <property type="entry name" value="AAA_25"/>
    <property type="match status" value="1"/>
</dbReference>
<comment type="caution">
    <text evidence="1">The sequence shown here is derived from an EMBL/GenBank/DDBJ whole genome shotgun (WGS) entry which is preliminary data.</text>
</comment>
<evidence type="ECO:0000313" key="1">
    <source>
        <dbReference type="EMBL" id="MBE1427194.1"/>
    </source>
</evidence>
<proteinExistence type="predicted"/>
<keyword evidence="2" id="KW-1185">Reference proteome</keyword>
<sequence>MKQVNDNKVSELYSEIMGANLHNIYFSNNFDLNDFLLNAVELLCSNYKFKAMDKFLYLSDSEILKGYWFDIDNNNQIKWYINNVRGIGYVKFYSLKYNLTTESACKEIVKKFGWNDILNIKEHKYKVIDKNQFQIFNDGVYLAVPQNLICYNFKYIKSDIIFFKNYSGMNCFSVIIYRNVKKSVVVPLILIEEEYQDGFVNSCLAPGVPNKLLPLFAADVLNQKKRLNVILCCNLDVGNNLRKLLCDSQSVSQDEFLITFHYGGVDYIDRTDFSSLYGQNVFIVPDADRNSFLNLSKYVDKCAEVESLSVKIFNIPVLSHEINSVNVDTDMLSCPWERHVVKHSFSYFQNDFFYIIKHIHERSISFSEYDRWATKVMLSGFDTHRDTNTVPLFKSVRDNMGLKSKSNNLNKIDLDVLISPNNMLLIVGFSNSGKGMVLLTFLQGIAYGTDAFFFKGHSQRKVYIIDGESGETRLLQRINQLESAYKSTTTDDNNFFYLSLRDLDPKIEFNLMSQDWRNKVKQEMIDNDAKVLAIDNLFSISQKASTSLNKWDELLRWFEGLQYAGIAIILAHHTGKERDRPYGLSQIQSQLQTLLLVKDREYISKEFYKSTHKNSFMDNFFNEEGSFIRLKFQECKPIPYLDGKSYFYHLPLPDEENGHYYKWISEDEFEKENFNTINLSHSKSMNNCLVDIDRFDINDKAYLENNPIALQVVEYAKTKNKFNGSDLEHDLGLKKRKRNKVLNSLVTYCILDRTGSTSDTFYQLRK</sequence>
<dbReference type="Gene3D" id="3.40.50.300">
    <property type="entry name" value="P-loop containing nucleotide triphosphate hydrolases"/>
    <property type="match status" value="1"/>
</dbReference>
<dbReference type="EMBL" id="JADBGG010000049">
    <property type="protein sequence ID" value="MBE1427194.1"/>
    <property type="molecule type" value="Genomic_DNA"/>
</dbReference>
<name>A0ABR9H907_9BACT</name>
<dbReference type="SUPFAM" id="SSF52540">
    <property type="entry name" value="P-loop containing nucleoside triphosphate hydrolases"/>
    <property type="match status" value="1"/>
</dbReference>
<reference evidence="1 2" key="1">
    <citation type="submission" date="2020-10" db="EMBL/GenBank/DDBJ databases">
        <title>Genomic Encyclopedia of Type Strains, Phase IV (KMG-IV): sequencing the most valuable type-strain genomes for metagenomic binning, comparative biology and taxonomic classification.</title>
        <authorList>
            <person name="Goeker M."/>
        </authorList>
    </citation>
    <scope>NUCLEOTIDE SEQUENCE [LARGE SCALE GENOMIC DNA]</scope>
    <source>
        <strain evidence="1 2">DSM 4194</strain>
    </source>
</reference>
<dbReference type="Proteomes" id="UP000639010">
    <property type="component" value="Unassembled WGS sequence"/>
</dbReference>
<dbReference type="InterPro" id="IPR027417">
    <property type="entry name" value="P-loop_NTPase"/>
</dbReference>
<protein>
    <recommendedName>
        <fullName evidence="3">AAA+ ATPase domain-containing protein</fullName>
    </recommendedName>
</protein>
<evidence type="ECO:0000313" key="2">
    <source>
        <dbReference type="Proteomes" id="UP000639010"/>
    </source>
</evidence>